<dbReference type="Pfam" id="PF10184">
    <property type="entry name" value="DUF2358"/>
    <property type="match status" value="1"/>
</dbReference>
<organism evidence="1 2">
    <name type="scientific">Ceratodon purpureus</name>
    <name type="common">Fire moss</name>
    <name type="synonym">Dicranum purpureum</name>
    <dbReference type="NCBI Taxonomy" id="3225"/>
    <lineage>
        <taxon>Eukaryota</taxon>
        <taxon>Viridiplantae</taxon>
        <taxon>Streptophyta</taxon>
        <taxon>Embryophyta</taxon>
        <taxon>Bryophyta</taxon>
        <taxon>Bryophytina</taxon>
        <taxon>Bryopsida</taxon>
        <taxon>Dicranidae</taxon>
        <taxon>Pseudoditrichales</taxon>
        <taxon>Ditrichaceae</taxon>
        <taxon>Ceratodon</taxon>
    </lineage>
</organism>
<dbReference type="PANTHER" id="PTHR34123">
    <property type="entry name" value="OS04G0578200 PROTEIN"/>
    <property type="match status" value="1"/>
</dbReference>
<dbReference type="InterPro" id="IPR018790">
    <property type="entry name" value="DUF2358"/>
</dbReference>
<reference evidence="1" key="1">
    <citation type="submission" date="2020-06" db="EMBL/GenBank/DDBJ databases">
        <title>WGS assembly of Ceratodon purpureus strain R40.</title>
        <authorList>
            <person name="Carey S.B."/>
            <person name="Jenkins J."/>
            <person name="Shu S."/>
            <person name="Lovell J.T."/>
            <person name="Sreedasyam A."/>
            <person name="Maumus F."/>
            <person name="Tiley G.P."/>
            <person name="Fernandez-Pozo N."/>
            <person name="Barry K."/>
            <person name="Chen C."/>
            <person name="Wang M."/>
            <person name="Lipzen A."/>
            <person name="Daum C."/>
            <person name="Saski C.A."/>
            <person name="Payton A.C."/>
            <person name="Mcbreen J.C."/>
            <person name="Conrad R.E."/>
            <person name="Kollar L.M."/>
            <person name="Olsson S."/>
            <person name="Huttunen S."/>
            <person name="Landis J.B."/>
            <person name="Wickett N.J."/>
            <person name="Johnson M.G."/>
            <person name="Rensing S.A."/>
            <person name="Grimwood J."/>
            <person name="Schmutz J."/>
            <person name="Mcdaniel S.F."/>
        </authorList>
    </citation>
    <scope>NUCLEOTIDE SEQUENCE</scope>
    <source>
        <strain evidence="1">R40</strain>
    </source>
</reference>
<evidence type="ECO:0000313" key="1">
    <source>
        <dbReference type="EMBL" id="KAG0553308.1"/>
    </source>
</evidence>
<sequence>MASLRLLPMPMLSDYSFGFSSRELSPSTYHVYCNLYCSRIRLQTGMQLGVGLRCGASWGGLLRRTRVEHGVVRMMSLGDNDVVVEEAKQDDEEPEPLLLRMGVSLVTEILRLFSNFGSSQSATATLEVEPSPAVVEDQNVLGALREDYERAYFLTGDFTGTLYADNCLFADPTIQFRGRDKYQRNLKLLVPFFEDPKLTLFDIQEEDLKFGQERSINAKWNLRTYLRLPWKPLIDVDGSTLYVIDANSKIVKHIESWSISGREAVQQLFVPSDRAFFRKQF</sequence>
<dbReference type="InterPro" id="IPR032710">
    <property type="entry name" value="NTF2-like_dom_sf"/>
</dbReference>
<dbReference type="EMBL" id="CM026433">
    <property type="protein sequence ID" value="KAG0553308.1"/>
    <property type="molecule type" value="Genomic_DNA"/>
</dbReference>
<dbReference type="SUPFAM" id="SSF54427">
    <property type="entry name" value="NTF2-like"/>
    <property type="match status" value="1"/>
</dbReference>
<proteinExistence type="predicted"/>
<evidence type="ECO:0000313" key="2">
    <source>
        <dbReference type="Proteomes" id="UP000822688"/>
    </source>
</evidence>
<gene>
    <name evidence="1" type="ORF">KC19_12G001100</name>
</gene>
<name>A0A8T0G630_CERPU</name>
<accession>A0A8T0G630</accession>
<comment type="caution">
    <text evidence="1">The sequence shown here is derived from an EMBL/GenBank/DDBJ whole genome shotgun (WGS) entry which is preliminary data.</text>
</comment>
<dbReference type="OrthoDB" id="348976at2759"/>
<protein>
    <submittedName>
        <fullName evidence="1">Uncharacterized protein</fullName>
    </submittedName>
</protein>
<keyword evidence="2" id="KW-1185">Reference proteome</keyword>
<dbReference type="Proteomes" id="UP000822688">
    <property type="component" value="Chromosome 12"/>
</dbReference>
<dbReference type="PANTHER" id="PTHR34123:SF4">
    <property type="entry name" value="PHOSPHORIBOSYLTRANSFERASE-LIKE PROTEIN, PUTATIVE (DUF2358)-RELATED"/>
    <property type="match status" value="1"/>
</dbReference>
<dbReference type="AlphaFoldDB" id="A0A8T0G630"/>